<sequence>MTRRLYIYEHCPFCVKARMIFGLKGVPVELVWLLNDNEADPIRMIGRKLLPILEEDGRFMGESMDIVAHVDAMGEPVLTGETNPAIAAWISSVSGPLYRLMLPRVACAPFPEFETTGARAYFVRKKEASTGMFAPYLESGTEQLAELNNRLPSLVSLIRSPSAVNGILSTDDIHLFAALHSLSIIAGVVYPPEVETYRQTMSGLSNVPLMDAQAA</sequence>
<organism evidence="2 3">
    <name type="scientific">Acetobacter estunensis</name>
    <dbReference type="NCBI Taxonomy" id="104097"/>
    <lineage>
        <taxon>Bacteria</taxon>
        <taxon>Pseudomonadati</taxon>
        <taxon>Pseudomonadota</taxon>
        <taxon>Alphaproteobacteria</taxon>
        <taxon>Acetobacterales</taxon>
        <taxon>Acetobacteraceae</taxon>
        <taxon>Acetobacter</taxon>
    </lineage>
</organism>
<dbReference type="Proteomes" id="UP000597459">
    <property type="component" value="Unassembled WGS sequence"/>
</dbReference>
<accession>A0A967BAB5</accession>
<dbReference type="Gene3D" id="3.40.30.10">
    <property type="entry name" value="Glutaredoxin"/>
    <property type="match status" value="1"/>
</dbReference>
<dbReference type="PROSITE" id="PS50404">
    <property type="entry name" value="GST_NTER"/>
    <property type="match status" value="1"/>
</dbReference>
<gene>
    <name evidence="2" type="primary">grxB</name>
    <name evidence="2" type="ORF">GOB87_01640</name>
</gene>
<dbReference type="GO" id="GO:0005829">
    <property type="term" value="C:cytosol"/>
    <property type="evidence" value="ECO:0007669"/>
    <property type="project" value="InterPro"/>
</dbReference>
<evidence type="ECO:0000313" key="2">
    <source>
        <dbReference type="EMBL" id="NHO52667.1"/>
    </source>
</evidence>
<dbReference type="Pfam" id="PF04399">
    <property type="entry name" value="Glutaredoxin2_C"/>
    <property type="match status" value="1"/>
</dbReference>
<feature type="domain" description="GST N-terminal" evidence="1">
    <location>
        <begin position="1"/>
        <end position="78"/>
    </location>
</feature>
<dbReference type="SUPFAM" id="SSF52833">
    <property type="entry name" value="Thioredoxin-like"/>
    <property type="match status" value="1"/>
</dbReference>
<dbReference type="InterPro" id="IPR036249">
    <property type="entry name" value="Thioredoxin-like_sf"/>
</dbReference>
<dbReference type="NCBIfam" id="NF007702">
    <property type="entry name" value="PRK10387.1"/>
    <property type="match status" value="1"/>
</dbReference>
<dbReference type="NCBIfam" id="TIGR02182">
    <property type="entry name" value="GRXB"/>
    <property type="match status" value="1"/>
</dbReference>
<dbReference type="AlphaFoldDB" id="A0A967BAB5"/>
<keyword evidence="3" id="KW-1185">Reference proteome</keyword>
<dbReference type="CDD" id="cd03037">
    <property type="entry name" value="GST_N_GRX2"/>
    <property type="match status" value="1"/>
</dbReference>
<dbReference type="RefSeq" id="WP_166312800.1">
    <property type="nucleotide sequence ID" value="NZ_WOTH01000002.1"/>
</dbReference>
<protein>
    <submittedName>
        <fullName evidence="2">Glutaredoxin 2</fullName>
    </submittedName>
</protein>
<dbReference type="SUPFAM" id="SSF47616">
    <property type="entry name" value="GST C-terminal domain-like"/>
    <property type="match status" value="1"/>
</dbReference>
<dbReference type="InterPro" id="IPR011767">
    <property type="entry name" value="GLR_AS"/>
</dbReference>
<name>A0A967BAB5_9PROT</name>
<dbReference type="CDD" id="cd03199">
    <property type="entry name" value="GST_C_GRX2"/>
    <property type="match status" value="1"/>
</dbReference>
<reference evidence="2" key="1">
    <citation type="submission" date="2019-11" db="EMBL/GenBank/DDBJ databases">
        <title>Description of new Acetobacter species.</title>
        <authorList>
            <person name="Cleenwerck I."/>
            <person name="Sombolestani A.S."/>
        </authorList>
    </citation>
    <scope>NUCLEOTIDE SEQUENCE</scope>
    <source>
        <strain evidence="2">LMG 1626</strain>
    </source>
</reference>
<dbReference type="PROSITE" id="PS00195">
    <property type="entry name" value="GLUTAREDOXIN_1"/>
    <property type="match status" value="1"/>
</dbReference>
<dbReference type="PROSITE" id="PS51354">
    <property type="entry name" value="GLUTAREDOXIN_2"/>
    <property type="match status" value="1"/>
</dbReference>
<dbReference type="InterPro" id="IPR007494">
    <property type="entry name" value="Glutaredoxin2_C"/>
</dbReference>
<dbReference type="Pfam" id="PF13417">
    <property type="entry name" value="GST_N_3"/>
    <property type="match status" value="1"/>
</dbReference>
<evidence type="ECO:0000259" key="1">
    <source>
        <dbReference type="PROSITE" id="PS50404"/>
    </source>
</evidence>
<comment type="caution">
    <text evidence="2">The sequence shown here is derived from an EMBL/GenBank/DDBJ whole genome shotgun (WGS) entry which is preliminary data.</text>
</comment>
<dbReference type="Gene3D" id="1.20.1050.10">
    <property type="match status" value="1"/>
</dbReference>
<dbReference type="InterPro" id="IPR004045">
    <property type="entry name" value="Glutathione_S-Trfase_N"/>
</dbReference>
<proteinExistence type="predicted"/>
<evidence type="ECO:0000313" key="3">
    <source>
        <dbReference type="Proteomes" id="UP000597459"/>
    </source>
</evidence>
<dbReference type="InterPro" id="IPR036282">
    <property type="entry name" value="Glutathione-S-Trfase_C_sf"/>
</dbReference>
<dbReference type="EMBL" id="WOTH01000002">
    <property type="protein sequence ID" value="NHO52667.1"/>
    <property type="molecule type" value="Genomic_DNA"/>
</dbReference>
<dbReference type="InterPro" id="IPR011901">
    <property type="entry name" value="Grx2"/>
</dbReference>